<evidence type="ECO:0000256" key="1">
    <source>
        <dbReference type="ARBA" id="ARBA00022598"/>
    </source>
</evidence>
<keyword evidence="1 2" id="KW-0436">Ligase</keyword>
<dbReference type="InterPro" id="IPR011199">
    <property type="entry name" value="Bacillithiol_biosynth_BshC"/>
</dbReference>
<feature type="domain" description="Bacillithiol biosynthesis BshC N-terminal Rossmann-like" evidence="3">
    <location>
        <begin position="3"/>
        <end position="372"/>
    </location>
</feature>
<accession>A0ABW5SE22</accession>
<proteinExistence type="inferred from homology"/>
<dbReference type="InterPro" id="IPR055398">
    <property type="entry name" value="Rossmann-like_BshC"/>
</dbReference>
<protein>
    <recommendedName>
        <fullName evidence="2">Putative cysteine ligase BshC</fullName>
        <ecNumber evidence="2">6.-.-.-</ecNumber>
    </recommendedName>
</protein>
<dbReference type="Pfam" id="PF10079">
    <property type="entry name" value="Rossmann-like_BshC"/>
    <property type="match status" value="1"/>
</dbReference>
<keyword evidence="6" id="KW-1185">Reference proteome</keyword>
<evidence type="ECO:0000256" key="2">
    <source>
        <dbReference type="HAMAP-Rule" id="MF_01867"/>
    </source>
</evidence>
<dbReference type="EC" id="6.-.-.-" evidence="2"/>
<reference evidence="6" key="1">
    <citation type="journal article" date="2019" name="Int. J. Syst. Evol. Microbiol.">
        <title>The Global Catalogue of Microorganisms (GCM) 10K type strain sequencing project: providing services to taxonomists for standard genome sequencing and annotation.</title>
        <authorList>
            <consortium name="The Broad Institute Genomics Platform"/>
            <consortium name="The Broad Institute Genome Sequencing Center for Infectious Disease"/>
            <person name="Wu L."/>
            <person name="Ma J."/>
        </authorList>
    </citation>
    <scope>NUCLEOTIDE SEQUENCE [LARGE SCALE GENOMIC DNA]</scope>
    <source>
        <strain evidence="6">KCTC 42255</strain>
    </source>
</reference>
<dbReference type="Proteomes" id="UP001597357">
    <property type="component" value="Unassembled WGS sequence"/>
</dbReference>
<dbReference type="Pfam" id="PF24850">
    <property type="entry name" value="CC_BshC"/>
    <property type="match status" value="1"/>
</dbReference>
<evidence type="ECO:0000313" key="5">
    <source>
        <dbReference type="EMBL" id="MFD2697579.1"/>
    </source>
</evidence>
<gene>
    <name evidence="2 5" type="primary">bshC</name>
    <name evidence="5" type="ORF">ACFSQ0_06210</name>
</gene>
<dbReference type="NCBIfam" id="TIGR03998">
    <property type="entry name" value="thiol_BshC"/>
    <property type="match status" value="1"/>
</dbReference>
<dbReference type="HAMAP" id="MF_01867">
    <property type="entry name" value="BshC"/>
    <property type="match status" value="1"/>
</dbReference>
<dbReference type="InterPro" id="IPR055399">
    <property type="entry name" value="CC_BshC"/>
</dbReference>
<evidence type="ECO:0000259" key="3">
    <source>
        <dbReference type="Pfam" id="PF10079"/>
    </source>
</evidence>
<dbReference type="PIRSF" id="PIRSF012535">
    <property type="entry name" value="UCP012535"/>
    <property type="match status" value="1"/>
</dbReference>
<organism evidence="5 6">
    <name type="scientific">Mesonia sediminis</name>
    <dbReference type="NCBI Taxonomy" id="1703946"/>
    <lineage>
        <taxon>Bacteria</taxon>
        <taxon>Pseudomonadati</taxon>
        <taxon>Bacteroidota</taxon>
        <taxon>Flavobacteriia</taxon>
        <taxon>Flavobacteriales</taxon>
        <taxon>Flavobacteriaceae</taxon>
        <taxon>Mesonia</taxon>
    </lineage>
</organism>
<evidence type="ECO:0000259" key="4">
    <source>
        <dbReference type="Pfam" id="PF24850"/>
    </source>
</evidence>
<dbReference type="EMBL" id="JBHULZ010000026">
    <property type="protein sequence ID" value="MFD2697579.1"/>
    <property type="molecule type" value="Genomic_DNA"/>
</dbReference>
<comment type="caution">
    <text evidence="5">The sequence shown here is derived from an EMBL/GenBank/DDBJ whole genome shotgun (WGS) entry which is preliminary data.</text>
</comment>
<comment type="similarity">
    <text evidence="2">Belongs to the BshC family.</text>
</comment>
<evidence type="ECO:0000313" key="6">
    <source>
        <dbReference type="Proteomes" id="UP001597357"/>
    </source>
</evidence>
<dbReference type="RefSeq" id="WP_379045708.1">
    <property type="nucleotide sequence ID" value="NZ_JBHULZ010000026.1"/>
</dbReference>
<sequence>MLDCIAYQETNYFSPLIIDYLNKNKKLDIFYNRFPDLINFQKQIEEKKKNYKAEHRKILVQELQEQYKNLPVSKKVETNIRALEKDNTFTITTGHQLNLFTGPLYFLYKIISTINLAEELSVKYPLQNFVPVYWMATEDHDFAEINFFNYRDNKISWDIDSSGAVGELKTERFDQVIQSFQSVLGDSENAQYLINLFKKAYAQHKTLADATRYIVLELFQDTGLVILDANSKKLKETFIPHIEDEVFNQTAYEQVEQTSQQLQEANYRTQVNPRGINLFYLKPNIRERILYEDGKFKVNNTVFEFTESQIRKEIKEHPERFSPNVIMRPLYQETLLPNLCYIGGGGELAYWFQLKSYFKSQQVTFPMLLLRNSAIIVSEKQQRKRQELNLDFTDLFLPQNELVKQKTKQLSAIQIDFSSQKEFLKKQFGDLYKLANDTDKSFRGAVAAQEQKQINGLMHLEKRLLKAQKRKLKESLERIMQLQNALFPQKSLQERQLNFAQFYEENGELLIKRLQNELKPLDLRFKIITLPY</sequence>
<feature type="domain" description="Bacillithiol biosynthesis BshC C-terminal coiled-coil" evidence="4">
    <location>
        <begin position="375"/>
        <end position="530"/>
    </location>
</feature>
<name>A0ABW5SE22_9FLAO</name>